<evidence type="ECO:0000256" key="10">
    <source>
        <dbReference type="ARBA" id="ARBA00022989"/>
    </source>
</evidence>
<feature type="compositionally biased region" description="Polar residues" evidence="15">
    <location>
        <begin position="244"/>
        <end position="254"/>
    </location>
</feature>
<feature type="region of interest" description="Disordered" evidence="15">
    <location>
        <begin position="204"/>
        <end position="414"/>
    </location>
</feature>
<dbReference type="PROSITE" id="PS50011">
    <property type="entry name" value="PROTEIN_KINASE_DOM"/>
    <property type="match status" value="1"/>
</dbReference>
<dbReference type="CDD" id="cd10910">
    <property type="entry name" value="PIN_limkain_b1_N_like"/>
    <property type="match status" value="1"/>
</dbReference>
<evidence type="ECO:0000313" key="19">
    <source>
        <dbReference type="Proteomes" id="UP000834106"/>
    </source>
</evidence>
<feature type="compositionally biased region" description="Basic residues" evidence="15">
    <location>
        <begin position="234"/>
        <end position="243"/>
    </location>
</feature>
<feature type="region of interest" description="Disordered" evidence="15">
    <location>
        <begin position="755"/>
        <end position="799"/>
    </location>
</feature>
<keyword evidence="8" id="KW-0418">Kinase</keyword>
<accession>A0AAD1ZK65</accession>
<dbReference type="GO" id="GO:0005524">
    <property type="term" value="F:ATP binding"/>
    <property type="evidence" value="ECO:0007669"/>
    <property type="project" value="UniProtKB-UniRule"/>
</dbReference>
<keyword evidence="4" id="KW-0597">Phosphoprotein</keyword>
<dbReference type="CDD" id="cd14066">
    <property type="entry name" value="STKc_IRAK"/>
    <property type="match status" value="1"/>
</dbReference>
<dbReference type="Pfam" id="PF01936">
    <property type="entry name" value="NYN"/>
    <property type="match status" value="1"/>
</dbReference>
<keyword evidence="7 14" id="KW-0547">Nucleotide-binding</keyword>
<evidence type="ECO:0000256" key="16">
    <source>
        <dbReference type="SAM" id="Phobius"/>
    </source>
</evidence>
<evidence type="ECO:0000256" key="13">
    <source>
        <dbReference type="ARBA" id="ARBA00048679"/>
    </source>
</evidence>
<comment type="subcellular location">
    <subcellularLocation>
        <location evidence="1">Membrane</location>
        <topology evidence="1">Single-pass membrane protein</topology>
    </subcellularLocation>
</comment>
<dbReference type="InterPro" id="IPR000719">
    <property type="entry name" value="Prot_kinase_dom"/>
</dbReference>
<evidence type="ECO:0000256" key="15">
    <source>
        <dbReference type="SAM" id="MobiDB-lite"/>
    </source>
</evidence>
<keyword evidence="3" id="KW-0723">Serine/threonine-protein kinase</keyword>
<dbReference type="Gene3D" id="3.40.50.1010">
    <property type="entry name" value="5'-nuclease"/>
    <property type="match status" value="1"/>
</dbReference>
<dbReference type="SUPFAM" id="SSF56112">
    <property type="entry name" value="Protein kinase-like (PK-like)"/>
    <property type="match status" value="1"/>
</dbReference>
<dbReference type="PROSITE" id="PS00107">
    <property type="entry name" value="PROTEIN_KINASE_ATP"/>
    <property type="match status" value="1"/>
</dbReference>
<reference evidence="18" key="1">
    <citation type="submission" date="2023-05" db="EMBL/GenBank/DDBJ databases">
        <authorList>
            <person name="Huff M."/>
        </authorList>
    </citation>
    <scope>NUCLEOTIDE SEQUENCE</scope>
</reference>
<feature type="compositionally biased region" description="Polar residues" evidence="15">
    <location>
        <begin position="393"/>
        <end position="405"/>
    </location>
</feature>
<dbReference type="Proteomes" id="UP000834106">
    <property type="component" value="Chromosome 10"/>
</dbReference>
<keyword evidence="11 16" id="KW-0472">Membrane</keyword>
<feature type="binding site" evidence="14">
    <location>
        <position position="861"/>
    </location>
    <ligand>
        <name>ATP</name>
        <dbReference type="ChEBI" id="CHEBI:30616"/>
    </ligand>
</feature>
<dbReference type="Gene3D" id="1.10.510.10">
    <property type="entry name" value="Transferase(Phosphotransferase) domain 1"/>
    <property type="match status" value="1"/>
</dbReference>
<proteinExistence type="predicted"/>
<evidence type="ECO:0000256" key="8">
    <source>
        <dbReference type="ARBA" id="ARBA00022777"/>
    </source>
</evidence>
<dbReference type="PANTHER" id="PTHR47984:SF14">
    <property type="entry name" value="OS01G0323000 PROTEIN"/>
    <property type="match status" value="1"/>
</dbReference>
<organism evidence="18 19">
    <name type="scientific">Fraxinus pennsylvanica</name>
    <dbReference type="NCBI Taxonomy" id="56036"/>
    <lineage>
        <taxon>Eukaryota</taxon>
        <taxon>Viridiplantae</taxon>
        <taxon>Streptophyta</taxon>
        <taxon>Embryophyta</taxon>
        <taxon>Tracheophyta</taxon>
        <taxon>Spermatophyta</taxon>
        <taxon>Magnoliopsida</taxon>
        <taxon>eudicotyledons</taxon>
        <taxon>Gunneridae</taxon>
        <taxon>Pentapetalae</taxon>
        <taxon>asterids</taxon>
        <taxon>lamiids</taxon>
        <taxon>Lamiales</taxon>
        <taxon>Oleaceae</taxon>
        <taxon>Oleeae</taxon>
        <taxon>Fraxinus</taxon>
    </lineage>
</organism>
<feature type="compositionally biased region" description="Polar residues" evidence="15">
    <location>
        <begin position="204"/>
        <end position="224"/>
    </location>
</feature>
<evidence type="ECO:0000259" key="17">
    <source>
        <dbReference type="PROSITE" id="PS50011"/>
    </source>
</evidence>
<dbReference type="GO" id="GO:0004540">
    <property type="term" value="F:RNA nuclease activity"/>
    <property type="evidence" value="ECO:0007669"/>
    <property type="project" value="InterPro"/>
</dbReference>
<dbReference type="InterPro" id="IPR011009">
    <property type="entry name" value="Kinase-like_dom_sf"/>
</dbReference>
<sequence>MGGGGVQSQQAEAAEEQYVKAKVSVWWDIENCQVPQNCDPHAIAQNISSALVKINYCGSLSISAYGDTTKISTAVQQALNSTGVALNHVPAGVKDASDKKILVDMLFWAVDNPAPANYLLISGDRDFSNALHQLRMRRYNILLAQPQKASASLLAAAKSVWLWTSLSAGGPPLTNVDSAQTLNNGYGHLSGSDSLQVPVINSVHANQPDDSSHGSHQLGNQKFSNMGRGNDVKHKGKQNRKNTSRPNISRTSSAIGIEEDHNKANFRQPTYRHPMQFNDSQDFSGTNNLKVPENGPGSTPNFTSGSPYFSSHRSHPPGSYQNHCPHPPISFPSTNQHVLPHLAPHRPDAASFTSGPPTYAPDIGNLNISECPRNDRNPPPSQPWNGGERRPTSIESANRVNSNSPHKGYNAQKNPPFFQEAQINRYPRGSQEIPPPSFGMETTNMSGNGLWGTPGCPKPSDYIQGLTGVILLALNTLKNEKIVPTEENIADCIRYGDPRHRNIDVKKALMSAVEQQMVVQQKLGSLQLYIKKDEKLWQCVDAAGKAKQHPKVTWYKIQKFLSSADGRSAILRTQCRYEAATVMKKMCLKELALGEVLQILHMHSMYLYHKDSPFIVVIWLRLFNEFWWQKPLAFDGIFKIWNLKATVLNSFLKKSFRDPERWVWEVVGIIVGLVIVAILFALTYYLTSQKKSRRSLDKLPLSQIPTVSKEIKEVRVEQVSTNEFVQRDGILLAIHDKSSDKESDKVLVHMEMPKVKNGDNSSRSGSCRHVDRDHYDMQSGEEGSSGTSALYKPSSSHPITAPSPLTGLPEFSHLGWGHWFTLRDLELATNRFSKENVIGEGGYGVVYHGQLINGTPVAVKKLLNNLGQAEKEFRVEVDAIGHVRHKNLVRLLGYCIEGTHRMLVYEYVNNGNLEQWLHGAMRHHGFLTWEARMKVLIGTAKALAYLHEAIEPKVVHRDIKSSNILIDEDFNAKVSDFGLAKLLGAGKSHITTRVMGTFGYVAPEYANTGFLNEKSDVYSFGVLLLEAITGRDPVDYGRAAQEVNLVDWLKMMVGSRRSEEVVDPNIDTRPSTRALKKALLTALRCVDPDSDKRPRMSQVVRMLESEEYPISREDRRHRRSRAGSTDMESQRENSDTDKSDNQELRRLSGTL</sequence>
<evidence type="ECO:0000256" key="14">
    <source>
        <dbReference type="PROSITE-ProRule" id="PRU10141"/>
    </source>
</evidence>
<keyword evidence="6 16" id="KW-0812">Transmembrane</keyword>
<dbReference type="FunFam" id="1.10.510.10:FF:000035">
    <property type="entry name" value="Putative receptor-like serine/threonine-protein kinase"/>
    <property type="match status" value="1"/>
</dbReference>
<dbReference type="GO" id="GO:0016020">
    <property type="term" value="C:membrane"/>
    <property type="evidence" value="ECO:0007669"/>
    <property type="project" value="UniProtKB-SubCell"/>
</dbReference>
<feature type="transmembrane region" description="Helical" evidence="16">
    <location>
        <begin position="662"/>
        <end position="686"/>
    </location>
</feature>
<dbReference type="InterPro" id="IPR052232">
    <property type="entry name" value="RLK_Ser/Thr-Kinase"/>
</dbReference>
<dbReference type="PROSITE" id="PS00108">
    <property type="entry name" value="PROTEIN_KINASE_ST"/>
    <property type="match status" value="1"/>
</dbReference>
<keyword evidence="19" id="KW-1185">Reference proteome</keyword>
<keyword evidence="5" id="KW-0808">Transferase</keyword>
<dbReference type="Pfam" id="PF00069">
    <property type="entry name" value="Pkinase"/>
    <property type="match status" value="1"/>
</dbReference>
<evidence type="ECO:0000256" key="12">
    <source>
        <dbReference type="ARBA" id="ARBA00047899"/>
    </source>
</evidence>
<evidence type="ECO:0000256" key="9">
    <source>
        <dbReference type="ARBA" id="ARBA00022840"/>
    </source>
</evidence>
<dbReference type="SMART" id="SM00220">
    <property type="entry name" value="S_TKc"/>
    <property type="match status" value="1"/>
</dbReference>
<evidence type="ECO:0000256" key="2">
    <source>
        <dbReference type="ARBA" id="ARBA00012513"/>
    </source>
</evidence>
<evidence type="ECO:0000256" key="6">
    <source>
        <dbReference type="ARBA" id="ARBA00022692"/>
    </source>
</evidence>
<dbReference type="FunFam" id="3.30.200.20:FF:000083">
    <property type="entry name" value="Putative receptor-like protein kinase"/>
    <property type="match status" value="1"/>
</dbReference>
<evidence type="ECO:0000256" key="3">
    <source>
        <dbReference type="ARBA" id="ARBA00022527"/>
    </source>
</evidence>
<dbReference type="GO" id="GO:0004674">
    <property type="term" value="F:protein serine/threonine kinase activity"/>
    <property type="evidence" value="ECO:0007669"/>
    <property type="project" value="UniProtKB-KW"/>
</dbReference>
<comment type="catalytic activity">
    <reaction evidence="12">
        <text>L-threonyl-[protein] + ATP = O-phospho-L-threonyl-[protein] + ADP + H(+)</text>
        <dbReference type="Rhea" id="RHEA:46608"/>
        <dbReference type="Rhea" id="RHEA-COMP:11060"/>
        <dbReference type="Rhea" id="RHEA-COMP:11605"/>
        <dbReference type="ChEBI" id="CHEBI:15378"/>
        <dbReference type="ChEBI" id="CHEBI:30013"/>
        <dbReference type="ChEBI" id="CHEBI:30616"/>
        <dbReference type="ChEBI" id="CHEBI:61977"/>
        <dbReference type="ChEBI" id="CHEBI:456216"/>
        <dbReference type="EC" id="2.7.11.1"/>
    </reaction>
</comment>
<feature type="compositionally biased region" description="Basic and acidic residues" evidence="15">
    <location>
        <begin position="1128"/>
        <end position="1151"/>
    </location>
</feature>
<feature type="compositionally biased region" description="Polar residues" evidence="15">
    <location>
        <begin position="296"/>
        <end position="311"/>
    </location>
</feature>
<dbReference type="InterPro" id="IPR056042">
    <property type="entry name" value="DUF7625"/>
</dbReference>
<dbReference type="Pfam" id="PF24620">
    <property type="entry name" value="DUF7625"/>
    <property type="match status" value="1"/>
</dbReference>
<comment type="catalytic activity">
    <reaction evidence="13">
        <text>L-seryl-[protein] + ATP = O-phospho-L-seryl-[protein] + ADP + H(+)</text>
        <dbReference type="Rhea" id="RHEA:17989"/>
        <dbReference type="Rhea" id="RHEA-COMP:9863"/>
        <dbReference type="Rhea" id="RHEA-COMP:11604"/>
        <dbReference type="ChEBI" id="CHEBI:15378"/>
        <dbReference type="ChEBI" id="CHEBI:29999"/>
        <dbReference type="ChEBI" id="CHEBI:30616"/>
        <dbReference type="ChEBI" id="CHEBI:83421"/>
        <dbReference type="ChEBI" id="CHEBI:456216"/>
        <dbReference type="EC" id="2.7.11.1"/>
    </reaction>
</comment>
<evidence type="ECO:0000313" key="18">
    <source>
        <dbReference type="EMBL" id="CAI9769311.1"/>
    </source>
</evidence>
<feature type="compositionally biased region" description="Polar residues" evidence="15">
    <location>
        <begin position="781"/>
        <end position="798"/>
    </location>
</feature>
<feature type="region of interest" description="Disordered" evidence="15">
    <location>
        <begin position="1104"/>
        <end position="1151"/>
    </location>
</feature>
<evidence type="ECO:0000256" key="4">
    <source>
        <dbReference type="ARBA" id="ARBA00022553"/>
    </source>
</evidence>
<dbReference type="InterPro" id="IPR021139">
    <property type="entry name" value="NYN"/>
</dbReference>
<evidence type="ECO:0000256" key="5">
    <source>
        <dbReference type="ARBA" id="ARBA00022679"/>
    </source>
</evidence>
<dbReference type="PANTHER" id="PTHR47984">
    <property type="entry name" value="OS01G0323000 PROTEIN"/>
    <property type="match status" value="1"/>
</dbReference>
<dbReference type="InterPro" id="IPR017441">
    <property type="entry name" value="Protein_kinase_ATP_BS"/>
</dbReference>
<dbReference type="Gene3D" id="3.30.200.20">
    <property type="entry name" value="Phosphorylase Kinase, domain 1"/>
    <property type="match status" value="1"/>
</dbReference>
<gene>
    <name evidence="18" type="ORF">FPE_LOCUS16979</name>
</gene>
<evidence type="ECO:0000256" key="1">
    <source>
        <dbReference type="ARBA" id="ARBA00004167"/>
    </source>
</evidence>
<feature type="compositionally biased region" description="Polar residues" evidence="15">
    <location>
        <begin position="277"/>
        <end position="289"/>
    </location>
</feature>
<dbReference type="InterPro" id="IPR008271">
    <property type="entry name" value="Ser/Thr_kinase_AS"/>
</dbReference>
<dbReference type="AlphaFoldDB" id="A0AAD1ZK65"/>
<evidence type="ECO:0000256" key="7">
    <source>
        <dbReference type="ARBA" id="ARBA00022741"/>
    </source>
</evidence>
<dbReference type="EC" id="2.7.11.1" evidence="2"/>
<name>A0AAD1ZK65_9LAMI</name>
<protein>
    <recommendedName>
        <fullName evidence="2">non-specific serine/threonine protein kinase</fullName>
        <ecNumber evidence="2">2.7.11.1</ecNumber>
    </recommendedName>
</protein>
<dbReference type="EMBL" id="OU503045">
    <property type="protein sequence ID" value="CAI9769311.1"/>
    <property type="molecule type" value="Genomic_DNA"/>
</dbReference>
<keyword evidence="9 14" id="KW-0067">ATP-binding</keyword>
<keyword evidence="10 16" id="KW-1133">Transmembrane helix</keyword>
<feature type="domain" description="Protein kinase" evidence="17">
    <location>
        <begin position="832"/>
        <end position="1109"/>
    </location>
</feature>
<evidence type="ECO:0000256" key="11">
    <source>
        <dbReference type="ARBA" id="ARBA00023136"/>
    </source>
</evidence>